<dbReference type="InterPro" id="IPR034733">
    <property type="entry name" value="AcCoA_carboxyl_beta"/>
</dbReference>
<gene>
    <name evidence="3" type="ORF">HNR40_003569</name>
</gene>
<name>A0A7W8A341_9ACTN</name>
<comment type="caution">
    <text evidence="3">The sequence shown here is derived from an EMBL/GenBank/DDBJ whole genome shotgun (WGS) entry which is preliminary data.</text>
</comment>
<dbReference type="PANTHER" id="PTHR22855">
    <property type="entry name" value="ACETYL, PROPIONYL, PYRUVATE, AND GLUTACONYL CARBOXYLASE-RELATED"/>
    <property type="match status" value="1"/>
</dbReference>
<dbReference type="EMBL" id="JACHIN010000004">
    <property type="protein sequence ID" value="MBB5078094.1"/>
    <property type="molecule type" value="Genomic_DNA"/>
</dbReference>
<dbReference type="Proteomes" id="UP000568380">
    <property type="component" value="Unassembled WGS sequence"/>
</dbReference>
<dbReference type="AlphaFoldDB" id="A0A7W8A341"/>
<evidence type="ECO:0000259" key="2">
    <source>
        <dbReference type="PROSITE" id="PS50989"/>
    </source>
</evidence>
<evidence type="ECO:0000313" key="3">
    <source>
        <dbReference type="EMBL" id="MBB5078094.1"/>
    </source>
</evidence>
<dbReference type="GO" id="GO:0016874">
    <property type="term" value="F:ligase activity"/>
    <property type="evidence" value="ECO:0007669"/>
    <property type="project" value="InterPro"/>
</dbReference>
<keyword evidence="3" id="KW-0808">Transferase</keyword>
<dbReference type="FunFam" id="3.90.226.10:FF:000021">
    <property type="entry name" value="Acetyl-CoA carboxylase carboxyltransferase subunit"/>
    <property type="match status" value="1"/>
</dbReference>
<dbReference type="GO" id="GO:0016740">
    <property type="term" value="F:transferase activity"/>
    <property type="evidence" value="ECO:0007669"/>
    <property type="project" value="UniProtKB-KW"/>
</dbReference>
<organism evidence="3 4">
    <name type="scientific">Nonomuraea endophytica</name>
    <dbReference type="NCBI Taxonomy" id="714136"/>
    <lineage>
        <taxon>Bacteria</taxon>
        <taxon>Bacillati</taxon>
        <taxon>Actinomycetota</taxon>
        <taxon>Actinomycetes</taxon>
        <taxon>Streptosporangiales</taxon>
        <taxon>Streptosporangiaceae</taxon>
        <taxon>Nonomuraea</taxon>
    </lineage>
</organism>
<dbReference type="SUPFAM" id="SSF52096">
    <property type="entry name" value="ClpP/crotonase"/>
    <property type="match status" value="2"/>
</dbReference>
<protein>
    <submittedName>
        <fullName evidence="3">Acetyl-CoA carboxylase carboxyltransferase component</fullName>
    </submittedName>
</protein>
<dbReference type="InterPro" id="IPR011763">
    <property type="entry name" value="COA_CT_C"/>
</dbReference>
<keyword evidence="4" id="KW-1185">Reference proteome</keyword>
<feature type="domain" description="CoA carboxyltransferase N-terminal" evidence="1">
    <location>
        <begin position="20"/>
        <end position="271"/>
    </location>
</feature>
<accession>A0A7W8A341</accession>
<dbReference type="Gene3D" id="3.90.226.10">
    <property type="entry name" value="2-enoyl-CoA Hydratase, Chain A, domain 1"/>
    <property type="match status" value="2"/>
</dbReference>
<dbReference type="PROSITE" id="PS50980">
    <property type="entry name" value="COA_CT_NTER"/>
    <property type="match status" value="1"/>
</dbReference>
<dbReference type="FunFam" id="3.90.226.10:FF:000030">
    <property type="entry name" value="Acetyl-CoA carboxylase carboxyltransferase subunit"/>
    <property type="match status" value="1"/>
</dbReference>
<dbReference type="InterPro" id="IPR045190">
    <property type="entry name" value="MCCB/AccD1-like"/>
</dbReference>
<dbReference type="PANTHER" id="PTHR22855:SF46">
    <property type="entry name" value="METHYLCROTONOYL-COA CARBOXYLASE"/>
    <property type="match status" value="1"/>
</dbReference>
<feature type="domain" description="CoA carboxyltransferase C-terminal" evidence="2">
    <location>
        <begin position="273"/>
        <end position="529"/>
    </location>
</feature>
<evidence type="ECO:0000313" key="4">
    <source>
        <dbReference type="Proteomes" id="UP000568380"/>
    </source>
</evidence>
<sequence>MITSRLDTGGAEYLERRVAMLAKLADLDAEHAKAVAGGGEKYVDRHRKRGKLLARGRIELLIDPDSPFLELSPLAAWGSDFPVGASVVTGIGVIEGVECVITASDPTVRGGASNPWTLKKTLRASEIALRNRLPYVNLVESGGADLPTQKEIFIPGGRIFRELTRLSAAGIPTIALVFGNSTAGGAYVPGMSDYVVMVKERAKVFLGGPPLVKMATGEESDDESLGGAEMHARTSGLADYLAVDEHDALRIGRNIVKSLRWRKLGATPTTPHDPKYPAEELLGIVPEDLKIPFDPREVIARIVDGSAFEEFKPLYGPSLVTGWATLHGYPIGILANARGVLFSEESQKATQFIQLADQSRTPLLFLQNTTGYMVGKEYEQGGIIKHGAMMINAVSNSSVPHLTVTMGASYGAGNYGMCGRAYDPRFLFTWPSAKSAVMGPAQLAGVLSIVGRASAQARGLPYDEEQDAAMRAMVEAQIEAESLPFFLSGRLYDDGVIDPRDTRTVLGLCLSAINSAPEPEPQRYGVFRP</sequence>
<dbReference type="InterPro" id="IPR011762">
    <property type="entry name" value="COA_CT_N"/>
</dbReference>
<dbReference type="Pfam" id="PF01039">
    <property type="entry name" value="Carboxyl_trans"/>
    <property type="match status" value="1"/>
</dbReference>
<reference evidence="3 4" key="1">
    <citation type="submission" date="2020-08" db="EMBL/GenBank/DDBJ databases">
        <title>Genomic Encyclopedia of Type Strains, Phase IV (KMG-IV): sequencing the most valuable type-strain genomes for metagenomic binning, comparative biology and taxonomic classification.</title>
        <authorList>
            <person name="Goeker M."/>
        </authorList>
    </citation>
    <scope>NUCLEOTIDE SEQUENCE [LARGE SCALE GENOMIC DNA]</scope>
    <source>
        <strain evidence="3 4">DSM 45385</strain>
    </source>
</reference>
<proteinExistence type="predicted"/>
<dbReference type="RefSeq" id="WP_184962511.1">
    <property type="nucleotide sequence ID" value="NZ_JACHIN010000004.1"/>
</dbReference>
<evidence type="ECO:0000259" key="1">
    <source>
        <dbReference type="PROSITE" id="PS50980"/>
    </source>
</evidence>
<dbReference type="PROSITE" id="PS50989">
    <property type="entry name" value="COA_CT_CTER"/>
    <property type="match status" value="1"/>
</dbReference>
<dbReference type="InterPro" id="IPR029045">
    <property type="entry name" value="ClpP/crotonase-like_dom_sf"/>
</dbReference>